<protein>
    <recommendedName>
        <fullName evidence="4">LNK2</fullName>
    </recommendedName>
</protein>
<proteinExistence type="predicted"/>
<feature type="compositionally biased region" description="Basic and acidic residues" evidence="1">
    <location>
        <begin position="45"/>
        <end position="59"/>
    </location>
</feature>
<feature type="region of interest" description="Disordered" evidence="1">
    <location>
        <begin position="257"/>
        <end position="289"/>
    </location>
</feature>
<dbReference type="PANTHER" id="PTHR33334:SF5">
    <property type="entry name" value="PROTEIN LNK2"/>
    <property type="match status" value="1"/>
</dbReference>
<reference evidence="2" key="1">
    <citation type="submission" date="2022-04" db="EMBL/GenBank/DDBJ databases">
        <title>A functionally conserved STORR gene fusion in Papaver species that diverged 16.8 million years ago.</title>
        <authorList>
            <person name="Catania T."/>
        </authorList>
    </citation>
    <scope>NUCLEOTIDE SEQUENCE</scope>
    <source>
        <strain evidence="2">S-188037</strain>
    </source>
</reference>
<dbReference type="GO" id="GO:0006355">
    <property type="term" value="P:regulation of DNA-templated transcription"/>
    <property type="evidence" value="ECO:0007669"/>
    <property type="project" value="InterPro"/>
</dbReference>
<accession>A0AAD4RX17</accession>
<evidence type="ECO:0008006" key="4">
    <source>
        <dbReference type="Google" id="ProtNLM"/>
    </source>
</evidence>
<dbReference type="PANTHER" id="PTHR33334">
    <property type="entry name" value="PROTEIN LNK1"/>
    <property type="match status" value="1"/>
</dbReference>
<dbReference type="GO" id="GO:0007623">
    <property type="term" value="P:circadian rhythm"/>
    <property type="evidence" value="ECO:0007669"/>
    <property type="project" value="InterPro"/>
</dbReference>
<comment type="caution">
    <text evidence="2">The sequence shown here is derived from an EMBL/GenBank/DDBJ whole genome shotgun (WGS) entry which is preliminary data.</text>
</comment>
<dbReference type="EMBL" id="JAJJMB010017528">
    <property type="protein sequence ID" value="KAI3838068.1"/>
    <property type="molecule type" value="Genomic_DNA"/>
</dbReference>
<keyword evidence="3" id="KW-1185">Reference proteome</keyword>
<dbReference type="AlphaFoldDB" id="A0AAD4RX17"/>
<feature type="compositionally biased region" description="Polar residues" evidence="1">
    <location>
        <begin position="66"/>
        <end position="81"/>
    </location>
</feature>
<evidence type="ECO:0000256" key="1">
    <source>
        <dbReference type="SAM" id="MobiDB-lite"/>
    </source>
</evidence>
<organism evidence="2 3">
    <name type="scientific">Papaver atlanticum</name>
    <dbReference type="NCBI Taxonomy" id="357466"/>
    <lineage>
        <taxon>Eukaryota</taxon>
        <taxon>Viridiplantae</taxon>
        <taxon>Streptophyta</taxon>
        <taxon>Embryophyta</taxon>
        <taxon>Tracheophyta</taxon>
        <taxon>Spermatophyta</taxon>
        <taxon>Magnoliopsida</taxon>
        <taxon>Ranunculales</taxon>
        <taxon>Papaveraceae</taxon>
        <taxon>Papaveroideae</taxon>
        <taxon>Papaver</taxon>
    </lineage>
</organism>
<sequence length="667" mass="74467">MFDWNEEEELTHVVWGETSDHIVPYAKEGEEEPSIQCGSQRKKQRSNEDSPDKHVDQNKRGACCDSSGSKLEGSSQFNTDGLTDLEMDWPDSPLPIAACDTGGLDNGTRLFANEHEENEHVGFLDYSWANNGTFDDLDKILRDDDPIYGHEILGDAGELWPSSADVLSSPNNCFPAPASSRNMDLGASRNTTEECKVKVRHPEDTERPCGGEKKSDSVTHLLMDVDTRKDKSTGPGSKFLISSVEKTDTTMVERMLSDSTGETSATRNEFSSKVTGQREPLTYPKTGDERDIKCQNVHGAWPLDGNKFQQTGNQFQTSSFQTFPRAVPGLPQPFLYVQTSHPYMPTGHGNSTNYYPIVPMLPHVSFERGNDHSALHGYRFPQVSTKMVSPSKKLPGVLSRQTTMTPQEKIEKLRRLQQLQAVFAIQGQQQQLGHQFTCADSDTQRCVQANRSQDTGGKIEAEKNIKLVGSFESDWPIQQDESVAMIADDCSLKQRVLDQLQDVIGKLDMSTRFRIRDSLFRLTQSATQRHSSEDTGSTSSFMVEDEFIIKKGTKGANRSTNVPEAEKETNPIDRTVAHLLFRKPLRLSSTKDLEDGQLPKFSKPKTEGFMSLPMGCLSVGPTDEQIPCQSNTTKLEKISYNEDEGVKVGVDETLQRRNVSDYNIKLN</sequence>
<dbReference type="Proteomes" id="UP001202328">
    <property type="component" value="Unassembled WGS sequence"/>
</dbReference>
<gene>
    <name evidence="2" type="ORF">MKW98_009019</name>
</gene>
<feature type="region of interest" description="Disordered" evidence="1">
    <location>
        <begin position="25"/>
        <end position="100"/>
    </location>
</feature>
<feature type="compositionally biased region" description="Polar residues" evidence="1">
    <location>
        <begin position="257"/>
        <end position="275"/>
    </location>
</feature>
<dbReference type="InterPro" id="IPR039928">
    <property type="entry name" value="LNK"/>
</dbReference>
<evidence type="ECO:0000313" key="2">
    <source>
        <dbReference type="EMBL" id="KAI3838068.1"/>
    </source>
</evidence>
<name>A0AAD4RX17_9MAGN</name>
<evidence type="ECO:0000313" key="3">
    <source>
        <dbReference type="Proteomes" id="UP001202328"/>
    </source>
</evidence>